<dbReference type="PANTHER" id="PTHR10533">
    <property type="entry name" value="NEUROPEPTIDE Y/PANCREATIC HORMONE/PEPTIDE YY"/>
    <property type="match status" value="1"/>
</dbReference>
<feature type="signal peptide" evidence="9">
    <location>
        <begin position="1"/>
        <end position="27"/>
    </location>
</feature>
<keyword evidence="9" id="KW-0732">Signal</keyword>
<dbReference type="PROSITE" id="PS51257">
    <property type="entry name" value="PROKAR_LIPOPROTEIN"/>
    <property type="match status" value="1"/>
</dbReference>
<proteinExistence type="inferred from homology"/>
<dbReference type="SMART" id="SM00309">
    <property type="entry name" value="PAH"/>
    <property type="match status" value="1"/>
</dbReference>
<evidence type="ECO:0000313" key="10">
    <source>
        <dbReference type="Ensembl" id="ENSMODP00000014855.3"/>
    </source>
</evidence>
<keyword evidence="3" id="KW-0964">Secreted</keyword>
<dbReference type="Pfam" id="PF00159">
    <property type="entry name" value="Hormone_3"/>
    <property type="match status" value="1"/>
</dbReference>
<dbReference type="Bgee" id="ENSMODG00000011848">
    <property type="expression patterns" value="Expressed in ovary and 14 other cell types or tissues"/>
</dbReference>
<dbReference type="CDD" id="cd00126">
    <property type="entry name" value="PAH"/>
    <property type="match status" value="1"/>
</dbReference>
<evidence type="ECO:0000256" key="5">
    <source>
        <dbReference type="ARBA" id="ARBA00037595"/>
    </source>
</evidence>
<reference evidence="10 11" key="1">
    <citation type="journal article" date="2007" name="Nature">
        <title>Genome of the marsupial Monodelphis domestica reveals innovation in non-coding sequences.</title>
        <authorList>
            <person name="Mikkelsen T.S."/>
            <person name="Wakefield M.J."/>
            <person name="Aken B."/>
            <person name="Amemiya C.T."/>
            <person name="Chang J.L."/>
            <person name="Duke S."/>
            <person name="Garber M."/>
            <person name="Gentles A.J."/>
            <person name="Goodstadt L."/>
            <person name="Heger A."/>
            <person name="Jurka J."/>
            <person name="Kamal M."/>
            <person name="Mauceli E."/>
            <person name="Searle S.M."/>
            <person name="Sharpe T."/>
            <person name="Baker M.L."/>
            <person name="Batzer M.A."/>
            <person name="Benos P.V."/>
            <person name="Belov K."/>
            <person name="Clamp M."/>
            <person name="Cook A."/>
            <person name="Cuff J."/>
            <person name="Das R."/>
            <person name="Davidow L."/>
            <person name="Deakin J.E."/>
            <person name="Fazzari M.J."/>
            <person name="Glass J.L."/>
            <person name="Grabherr M."/>
            <person name="Greally J.M."/>
            <person name="Gu W."/>
            <person name="Hore T.A."/>
            <person name="Huttley G.A."/>
            <person name="Kleber M."/>
            <person name="Jirtle R.L."/>
            <person name="Koina E."/>
            <person name="Lee J.T."/>
            <person name="Mahony S."/>
            <person name="Marra M.A."/>
            <person name="Miller R.D."/>
            <person name="Nicholls R.D."/>
            <person name="Oda M."/>
            <person name="Papenfuss A.T."/>
            <person name="Parra Z.E."/>
            <person name="Pollock D.D."/>
            <person name="Ray D.A."/>
            <person name="Schein J.E."/>
            <person name="Speed T.P."/>
            <person name="Thompson K."/>
            <person name="VandeBerg J.L."/>
            <person name="Wade C.M."/>
            <person name="Walker J.A."/>
            <person name="Waters P.D."/>
            <person name="Webber C."/>
            <person name="Weidman J.R."/>
            <person name="Xie X."/>
            <person name="Zody M.C."/>
            <person name="Baldwin J."/>
            <person name="Abdouelleil A."/>
            <person name="Abdulkadir J."/>
            <person name="Abebe A."/>
            <person name="Abera B."/>
            <person name="Abreu J."/>
            <person name="Acer S.C."/>
            <person name="Aftuck L."/>
            <person name="Alexander A."/>
            <person name="An P."/>
            <person name="Anderson E."/>
            <person name="Anderson S."/>
            <person name="Arachi H."/>
            <person name="Azer M."/>
            <person name="Bachantsang P."/>
            <person name="Barry A."/>
            <person name="Bayul T."/>
            <person name="Berlin A."/>
            <person name="Bessette D."/>
            <person name="Bloom T."/>
            <person name="Bloom T."/>
            <person name="Boguslavskiy L."/>
            <person name="Bonnet C."/>
            <person name="Boukhgalter B."/>
            <person name="Bourzgui I."/>
            <person name="Brown A."/>
            <person name="Cahill P."/>
            <person name="Channer S."/>
            <person name="Cheshatsang Y."/>
            <person name="Chuda L."/>
            <person name="Citroen M."/>
            <person name="Collymore A."/>
            <person name="Cooke P."/>
            <person name="Costello M."/>
            <person name="D'Aco K."/>
            <person name="Daza R."/>
            <person name="De Haan G."/>
            <person name="DeGray S."/>
            <person name="DeMaso C."/>
            <person name="Dhargay N."/>
            <person name="Dooley K."/>
            <person name="Dooley E."/>
            <person name="Doricent M."/>
            <person name="Dorje P."/>
            <person name="Dorjee K."/>
            <person name="Dupes A."/>
            <person name="Elong R."/>
            <person name="Falk J."/>
            <person name="Farina A."/>
            <person name="Faro S."/>
            <person name="Ferguson D."/>
            <person name="Fisher S."/>
            <person name="Foley C.D."/>
            <person name="Franke A."/>
            <person name="Friedrich D."/>
            <person name="Gadbois L."/>
            <person name="Gearin G."/>
            <person name="Gearin C.R."/>
            <person name="Giannoukos G."/>
            <person name="Goode T."/>
            <person name="Graham J."/>
            <person name="Grandbois E."/>
            <person name="Grewal S."/>
            <person name="Gyaltsen K."/>
            <person name="Hafez N."/>
            <person name="Hagos B."/>
            <person name="Hall J."/>
            <person name="Henson C."/>
            <person name="Hollinger A."/>
            <person name="Honan T."/>
            <person name="Huard M.D."/>
            <person name="Hughes L."/>
            <person name="Hurhula B."/>
            <person name="Husby M.E."/>
            <person name="Kamat A."/>
            <person name="Kanga B."/>
            <person name="Kashin S."/>
            <person name="Khazanovich D."/>
            <person name="Kisner P."/>
            <person name="Lance K."/>
            <person name="Lara M."/>
            <person name="Lee W."/>
            <person name="Lennon N."/>
            <person name="Letendre F."/>
            <person name="LeVine R."/>
            <person name="Lipovsky A."/>
            <person name="Liu X."/>
            <person name="Liu J."/>
            <person name="Liu S."/>
            <person name="Lokyitsang T."/>
            <person name="Lokyitsang Y."/>
            <person name="Lubonja R."/>
            <person name="Lui A."/>
            <person name="MacDonald P."/>
            <person name="Magnisalis V."/>
            <person name="Maru K."/>
            <person name="Matthews C."/>
            <person name="McCusker W."/>
            <person name="McDonough S."/>
            <person name="Mehta T."/>
            <person name="Meldrim J."/>
            <person name="Meneus L."/>
            <person name="Mihai O."/>
            <person name="Mihalev A."/>
            <person name="Mihova T."/>
            <person name="Mittelman R."/>
            <person name="Mlenga V."/>
            <person name="Montmayeur A."/>
            <person name="Mulrain L."/>
            <person name="Navidi A."/>
            <person name="Naylor J."/>
            <person name="Negash T."/>
            <person name="Nguyen T."/>
            <person name="Nguyen N."/>
            <person name="Nicol R."/>
            <person name="Norbu C."/>
            <person name="Norbu N."/>
            <person name="Novod N."/>
            <person name="O'Neill B."/>
            <person name="Osman S."/>
            <person name="Markiewicz E."/>
            <person name="Oyono O.L."/>
            <person name="Patti C."/>
            <person name="Phunkhang P."/>
            <person name="Pierre F."/>
            <person name="Priest M."/>
            <person name="Raghuraman S."/>
            <person name="Rege F."/>
            <person name="Reyes R."/>
            <person name="Rise C."/>
            <person name="Rogov P."/>
            <person name="Ross K."/>
            <person name="Ryan E."/>
            <person name="Settipalli S."/>
            <person name="Shea T."/>
            <person name="Sherpa N."/>
            <person name="Shi L."/>
            <person name="Shih D."/>
            <person name="Sparrow T."/>
            <person name="Spaulding J."/>
            <person name="Stalker J."/>
            <person name="Stange-Thomann N."/>
            <person name="Stavropoulos S."/>
            <person name="Stone C."/>
            <person name="Strader C."/>
            <person name="Tesfaye S."/>
            <person name="Thomson T."/>
            <person name="Thoulutsang Y."/>
            <person name="Thoulutsang D."/>
            <person name="Topham K."/>
            <person name="Topping I."/>
            <person name="Tsamla T."/>
            <person name="Vassiliev H."/>
            <person name="Vo A."/>
            <person name="Wangchuk T."/>
            <person name="Wangdi T."/>
            <person name="Weiand M."/>
            <person name="Wilkinson J."/>
            <person name="Wilson A."/>
            <person name="Yadav S."/>
            <person name="Young G."/>
            <person name="Yu Q."/>
            <person name="Zembek L."/>
            <person name="Zhong D."/>
            <person name="Zimmer A."/>
            <person name="Zwirko Z."/>
            <person name="Jaffe D.B."/>
            <person name="Alvarez P."/>
            <person name="Brockman W."/>
            <person name="Butler J."/>
            <person name="Chin C."/>
            <person name="Gnerre S."/>
            <person name="MacCallum I."/>
            <person name="Graves J.A."/>
            <person name="Ponting C.P."/>
            <person name="Breen M."/>
            <person name="Samollow P.B."/>
            <person name="Lander E.S."/>
            <person name="Lindblad-Toh K."/>
        </authorList>
    </citation>
    <scope>NUCLEOTIDE SEQUENCE [LARGE SCALE GENOMIC DNA]</scope>
</reference>
<dbReference type="Gene3D" id="6.10.250.900">
    <property type="match status" value="1"/>
</dbReference>
<name>F7GDD7_MONDO</name>
<dbReference type="GO" id="GO:0005184">
    <property type="term" value="F:neuropeptide hormone activity"/>
    <property type="evidence" value="ECO:0000318"/>
    <property type="project" value="GO_Central"/>
</dbReference>
<dbReference type="GO" id="GO:0007631">
    <property type="term" value="P:feeding behavior"/>
    <property type="evidence" value="ECO:0000318"/>
    <property type="project" value="GO_Central"/>
</dbReference>
<reference evidence="10" key="2">
    <citation type="submission" date="2025-08" db="UniProtKB">
        <authorList>
            <consortium name="Ensembl"/>
        </authorList>
    </citation>
    <scope>IDENTIFICATION</scope>
</reference>
<evidence type="ECO:0000256" key="1">
    <source>
        <dbReference type="ARBA" id="ARBA00004613"/>
    </source>
</evidence>
<dbReference type="eggNOG" id="ENOG502TD4B">
    <property type="taxonomic scope" value="Eukaryota"/>
</dbReference>
<comment type="subcellular location">
    <subcellularLocation>
        <location evidence="1">Secreted</location>
    </subcellularLocation>
</comment>
<reference evidence="10" key="3">
    <citation type="submission" date="2025-09" db="UniProtKB">
        <authorList>
            <consortium name="Ensembl"/>
        </authorList>
    </citation>
    <scope>IDENTIFICATION</scope>
</reference>
<feature type="chain" id="PRO_5023902403" description="Peptide YY" evidence="9">
    <location>
        <begin position="28"/>
        <end position="147"/>
    </location>
</feature>
<keyword evidence="4" id="KW-0027">Amidation</keyword>
<dbReference type="PROSITE" id="PS00265">
    <property type="entry name" value="PANCREATIC_HORMONE_1"/>
    <property type="match status" value="1"/>
</dbReference>
<dbReference type="AlphaFoldDB" id="F7GDD7"/>
<evidence type="ECO:0000256" key="6">
    <source>
        <dbReference type="ARBA" id="ARBA00040208"/>
    </source>
</evidence>
<evidence type="ECO:0000256" key="8">
    <source>
        <dbReference type="RuleBase" id="RU000656"/>
    </source>
</evidence>
<dbReference type="InterPro" id="IPR020392">
    <property type="entry name" value="Pancreatic_hormone-like_CS"/>
</dbReference>
<dbReference type="GO" id="GO:0007218">
    <property type="term" value="P:neuropeptide signaling pathway"/>
    <property type="evidence" value="ECO:0000318"/>
    <property type="project" value="GO_Central"/>
</dbReference>
<dbReference type="PROSITE" id="PS50276">
    <property type="entry name" value="PANCREATIC_HORMONE_2"/>
    <property type="match status" value="1"/>
</dbReference>
<evidence type="ECO:0000256" key="2">
    <source>
        <dbReference type="ARBA" id="ARBA00010022"/>
    </source>
</evidence>
<comment type="function">
    <text evidence="5">This gut peptide inhibits exocrine pancreatic secretion, has a vasoconstrictory action and inhibitis jejunal and colonic mobility.</text>
</comment>
<dbReference type="PANTHER" id="PTHR10533:SF14">
    <property type="entry name" value="PEPTIDE YY-RELATED"/>
    <property type="match status" value="1"/>
</dbReference>
<dbReference type="ExpressionAtlas" id="F7GDD7">
    <property type="expression patterns" value="baseline"/>
</dbReference>
<evidence type="ECO:0000256" key="4">
    <source>
        <dbReference type="ARBA" id="ARBA00022815"/>
    </source>
</evidence>
<dbReference type="InParanoid" id="F7GDD7"/>
<sequence length="147" mass="16258">MTILRPWTMSAAVLLALLACLGALVEGYPSKPEAPSADASPEELSRYYASLRHYLNLVTRQRYGKRDSTEAGLAEKLFPDDSGNQNSKSGWLPLSFGSLFWSCPVVWLSCSHPVLRGLHRSQCTLVMMPPQSRWPSMRQNSGDTSIG</sequence>
<dbReference type="GO" id="GO:0005615">
    <property type="term" value="C:extracellular space"/>
    <property type="evidence" value="ECO:0000318"/>
    <property type="project" value="GO_Central"/>
</dbReference>
<accession>F7GDD7</accession>
<dbReference type="FunCoup" id="F7GDD7">
    <property type="interactions" value="118"/>
</dbReference>
<evidence type="ECO:0000256" key="9">
    <source>
        <dbReference type="SAM" id="SignalP"/>
    </source>
</evidence>
<dbReference type="Proteomes" id="UP000002280">
    <property type="component" value="Chromosome 2"/>
</dbReference>
<protein>
    <recommendedName>
        <fullName evidence="6">Peptide YY</fullName>
    </recommendedName>
    <alternativeName>
        <fullName evidence="7">Peptide tyrosine tyrosine</fullName>
    </alternativeName>
</protein>
<organism evidence="10 11">
    <name type="scientific">Monodelphis domestica</name>
    <name type="common">Gray short-tailed opossum</name>
    <dbReference type="NCBI Taxonomy" id="13616"/>
    <lineage>
        <taxon>Eukaryota</taxon>
        <taxon>Metazoa</taxon>
        <taxon>Chordata</taxon>
        <taxon>Craniata</taxon>
        <taxon>Vertebrata</taxon>
        <taxon>Euteleostomi</taxon>
        <taxon>Mammalia</taxon>
        <taxon>Metatheria</taxon>
        <taxon>Didelphimorphia</taxon>
        <taxon>Didelphidae</taxon>
        <taxon>Monodelphis</taxon>
    </lineage>
</organism>
<dbReference type="STRING" id="13616.ENSMODP00000014855"/>
<dbReference type="Ensembl" id="ENSMODT00000015127.3">
    <property type="protein sequence ID" value="ENSMODP00000014855.3"/>
    <property type="gene ID" value="ENSMODG00000011848.3"/>
</dbReference>
<dbReference type="GeneTree" id="ENSGT00940000160643"/>
<dbReference type="HOGENOM" id="CLU_165150_0_0_1"/>
<comment type="similarity">
    <text evidence="2 8">Belongs to the NPY family.</text>
</comment>
<dbReference type="InterPro" id="IPR001955">
    <property type="entry name" value="Pancreatic_hormone-like"/>
</dbReference>
<keyword evidence="11" id="KW-1185">Reference proteome</keyword>
<dbReference type="PRINTS" id="PR00278">
    <property type="entry name" value="PANCHORMONE"/>
</dbReference>
<dbReference type="GO" id="GO:0031841">
    <property type="term" value="F:neuropeptide Y receptor binding"/>
    <property type="evidence" value="ECO:0000318"/>
    <property type="project" value="GO_Central"/>
</dbReference>
<evidence type="ECO:0000313" key="11">
    <source>
        <dbReference type="Proteomes" id="UP000002280"/>
    </source>
</evidence>
<evidence type="ECO:0000256" key="3">
    <source>
        <dbReference type="ARBA" id="ARBA00022525"/>
    </source>
</evidence>
<evidence type="ECO:0000256" key="7">
    <source>
        <dbReference type="ARBA" id="ARBA00042666"/>
    </source>
</evidence>